<reference evidence="1 2" key="1">
    <citation type="journal article" date="2021" name="Front. Genet.">
        <title>Chromosome-Level Genome Assembly Reveals Significant Gene Expansion in the Toll and IMD Signaling Pathways of Dendrolimus kikuchii.</title>
        <authorList>
            <person name="Zhou J."/>
            <person name="Wu P."/>
            <person name="Xiong Z."/>
            <person name="Liu N."/>
            <person name="Zhao N."/>
            <person name="Ji M."/>
            <person name="Qiu Y."/>
            <person name="Yang B."/>
        </authorList>
    </citation>
    <scope>NUCLEOTIDE SEQUENCE [LARGE SCALE GENOMIC DNA]</scope>
    <source>
        <strain evidence="1">Ann1</strain>
    </source>
</reference>
<proteinExistence type="predicted"/>
<sequence>MALTKSQSESTGPTCVSTSDFQHDGLYTNRRLYVSENLNMWSFKDIFTKLGTHQQCLAFSEQQGLILKEKMCPKHHTVMNISYTTGGKIFGTFRCGKRTRKPGGCLRISRKKGTFFENTVLDIVHVYYLIYAYSRGWSYDNVIFEDPYKNNKFKCLSRNTISDWFTYCKEAVIIYYLEKLNTFSRKIGGPGKIVQIDKSKFGKQKHKKGRYNEGHWVLGLIEDGSEDLRLEVCPENVTSSDVIIPLIQKHVEVGTTLHTDSWHAYDHLSDYGYMHKKLNHSDPDNPNSTVDRKNMQRIESQWRVAKRFLKLKNFNDDNFADLLIEYLWRRNIIKYKKDAFLEVISAVKYVYKVE</sequence>
<dbReference type="EMBL" id="CM034404">
    <property type="protein sequence ID" value="KAJ0173913.1"/>
    <property type="molecule type" value="Genomic_DNA"/>
</dbReference>
<gene>
    <name evidence="1" type="ORF">K1T71_010059</name>
</gene>
<organism evidence="1 2">
    <name type="scientific">Dendrolimus kikuchii</name>
    <dbReference type="NCBI Taxonomy" id="765133"/>
    <lineage>
        <taxon>Eukaryota</taxon>
        <taxon>Metazoa</taxon>
        <taxon>Ecdysozoa</taxon>
        <taxon>Arthropoda</taxon>
        <taxon>Hexapoda</taxon>
        <taxon>Insecta</taxon>
        <taxon>Pterygota</taxon>
        <taxon>Neoptera</taxon>
        <taxon>Endopterygota</taxon>
        <taxon>Lepidoptera</taxon>
        <taxon>Glossata</taxon>
        <taxon>Ditrysia</taxon>
        <taxon>Bombycoidea</taxon>
        <taxon>Lasiocampidae</taxon>
        <taxon>Dendrolimus</taxon>
    </lineage>
</organism>
<name>A0ACC1CQL0_9NEOP</name>
<evidence type="ECO:0000313" key="1">
    <source>
        <dbReference type="EMBL" id="KAJ0173913.1"/>
    </source>
</evidence>
<keyword evidence="2" id="KW-1185">Reference proteome</keyword>
<comment type="caution">
    <text evidence="1">The sequence shown here is derived from an EMBL/GenBank/DDBJ whole genome shotgun (WGS) entry which is preliminary data.</text>
</comment>
<dbReference type="Proteomes" id="UP000824533">
    <property type="component" value="Linkage Group LG18"/>
</dbReference>
<protein>
    <submittedName>
        <fullName evidence="1">Uncharacterized protein</fullName>
    </submittedName>
</protein>
<accession>A0ACC1CQL0</accession>
<evidence type="ECO:0000313" key="2">
    <source>
        <dbReference type="Proteomes" id="UP000824533"/>
    </source>
</evidence>